<gene>
    <name evidence="1" type="ORF">QX249_08985</name>
</gene>
<protein>
    <submittedName>
        <fullName evidence="1">Uncharacterized protein</fullName>
    </submittedName>
</protein>
<dbReference type="Proteomes" id="UP001253193">
    <property type="component" value="Unassembled WGS sequence"/>
</dbReference>
<evidence type="ECO:0000313" key="2">
    <source>
        <dbReference type="Proteomes" id="UP001253193"/>
    </source>
</evidence>
<name>A0AAW8PX29_VIBPH</name>
<organism evidence="1 2">
    <name type="scientific">Vibrio parahaemolyticus</name>
    <dbReference type="NCBI Taxonomy" id="670"/>
    <lineage>
        <taxon>Bacteria</taxon>
        <taxon>Pseudomonadati</taxon>
        <taxon>Pseudomonadota</taxon>
        <taxon>Gammaproteobacteria</taxon>
        <taxon>Vibrionales</taxon>
        <taxon>Vibrionaceae</taxon>
        <taxon>Vibrio</taxon>
    </lineage>
</organism>
<reference evidence="1" key="1">
    <citation type="submission" date="2023-06" db="EMBL/GenBank/DDBJ databases">
        <title>Genomic Diversity of Vibrio spp. and Metagenomic Analysis of Pathogens in Florida Gulf Coastal Waters Following Hurricane Ian.</title>
        <authorList>
            <person name="Brumfield K.D."/>
        </authorList>
    </citation>
    <scope>NUCLEOTIDE SEQUENCE</scope>
    <source>
        <strain evidence="1">WBS2B-138</strain>
    </source>
</reference>
<proteinExistence type="predicted"/>
<dbReference type="EMBL" id="JAUHGG010000003">
    <property type="protein sequence ID" value="MDS1820787.1"/>
    <property type="molecule type" value="Genomic_DNA"/>
</dbReference>
<dbReference type="AlphaFoldDB" id="A0AAW8PX29"/>
<dbReference type="RefSeq" id="WP_311019564.1">
    <property type="nucleotide sequence ID" value="NZ_JAUHGG010000003.1"/>
</dbReference>
<evidence type="ECO:0000313" key="1">
    <source>
        <dbReference type="EMBL" id="MDS1820787.1"/>
    </source>
</evidence>
<accession>A0AAW8PX29</accession>
<sequence length="193" mass="22330">MANNQNSVHTLTYRYFPQGSSTPKTSKLSVDIGIYKILKLNEEKLFSDFQYMPVNSKKDSTKADRWLYVSAGKKKEENPDVPFASYMREYLYTIIIDPDFIEGYEINTDYIRVMCSKDSKSNTQIRFPAALYHALKSLLGEDSVDDIIEKTYANLRKESDDKGNYSYRLRHRLLSQVLNADLDEVDAESFISN</sequence>
<comment type="caution">
    <text evidence="1">The sequence shown here is derived from an EMBL/GenBank/DDBJ whole genome shotgun (WGS) entry which is preliminary data.</text>
</comment>